<name>A0AAV5EIX5_ELECO</name>
<evidence type="ECO:0000313" key="2">
    <source>
        <dbReference type="Proteomes" id="UP001054889"/>
    </source>
</evidence>
<proteinExistence type="predicted"/>
<evidence type="ECO:0000313" key="1">
    <source>
        <dbReference type="EMBL" id="GJN23308.1"/>
    </source>
</evidence>
<comment type="caution">
    <text evidence="1">The sequence shown here is derived from an EMBL/GenBank/DDBJ whole genome shotgun (WGS) entry which is preliminary data.</text>
</comment>
<dbReference type="Proteomes" id="UP001054889">
    <property type="component" value="Unassembled WGS sequence"/>
</dbReference>
<dbReference type="EMBL" id="BQKI01000076">
    <property type="protein sequence ID" value="GJN23308.1"/>
    <property type="molecule type" value="Genomic_DNA"/>
</dbReference>
<gene>
    <name evidence="1" type="primary">gb10944</name>
    <name evidence="1" type="ORF">PR202_gb10944</name>
</gene>
<protein>
    <submittedName>
        <fullName evidence="1">Uncharacterized protein</fullName>
    </submittedName>
</protein>
<reference evidence="1" key="2">
    <citation type="submission" date="2021-12" db="EMBL/GenBank/DDBJ databases">
        <title>Resequencing data analysis of finger millet.</title>
        <authorList>
            <person name="Hatakeyama M."/>
            <person name="Aluri S."/>
            <person name="Balachadran M.T."/>
            <person name="Sivarajan S.R."/>
            <person name="Poveda L."/>
            <person name="Shimizu-Inatsugi R."/>
            <person name="Schlapbach R."/>
            <person name="Sreeman S.M."/>
            <person name="Shimizu K.K."/>
        </authorList>
    </citation>
    <scope>NUCLEOTIDE SEQUENCE</scope>
</reference>
<accession>A0AAV5EIX5</accession>
<sequence>MILHVHVPVGRTQRPVEWSLEDRMASKPATTWQRGESRSASSRYPSSMIAFSTSIKKTLQNLRATAVCSHHELLSNRTSRPLTAW</sequence>
<dbReference type="AlphaFoldDB" id="A0AAV5EIX5"/>
<reference evidence="1" key="1">
    <citation type="journal article" date="2018" name="DNA Res.">
        <title>Multiple hybrid de novo genome assembly of finger millet, an orphan allotetraploid crop.</title>
        <authorList>
            <person name="Hatakeyama M."/>
            <person name="Aluri S."/>
            <person name="Balachadran M.T."/>
            <person name="Sivarajan S.R."/>
            <person name="Patrignani A."/>
            <person name="Gruter S."/>
            <person name="Poveda L."/>
            <person name="Shimizu-Inatsugi R."/>
            <person name="Baeten J."/>
            <person name="Francoijs K.J."/>
            <person name="Nataraja K.N."/>
            <person name="Reddy Y.A.N."/>
            <person name="Phadnis S."/>
            <person name="Ravikumar R.L."/>
            <person name="Schlapbach R."/>
            <person name="Sreeman S.M."/>
            <person name="Shimizu K.K."/>
        </authorList>
    </citation>
    <scope>NUCLEOTIDE SEQUENCE</scope>
</reference>
<organism evidence="1 2">
    <name type="scientific">Eleusine coracana subsp. coracana</name>
    <dbReference type="NCBI Taxonomy" id="191504"/>
    <lineage>
        <taxon>Eukaryota</taxon>
        <taxon>Viridiplantae</taxon>
        <taxon>Streptophyta</taxon>
        <taxon>Embryophyta</taxon>
        <taxon>Tracheophyta</taxon>
        <taxon>Spermatophyta</taxon>
        <taxon>Magnoliopsida</taxon>
        <taxon>Liliopsida</taxon>
        <taxon>Poales</taxon>
        <taxon>Poaceae</taxon>
        <taxon>PACMAD clade</taxon>
        <taxon>Chloridoideae</taxon>
        <taxon>Cynodonteae</taxon>
        <taxon>Eleusininae</taxon>
        <taxon>Eleusine</taxon>
    </lineage>
</organism>
<keyword evidence="2" id="KW-1185">Reference proteome</keyword>